<evidence type="ECO:0000313" key="2">
    <source>
        <dbReference type="Proteomes" id="UP000799777"/>
    </source>
</evidence>
<organism evidence="1 2">
    <name type="scientific">Setomelanomma holmii</name>
    <dbReference type="NCBI Taxonomy" id="210430"/>
    <lineage>
        <taxon>Eukaryota</taxon>
        <taxon>Fungi</taxon>
        <taxon>Dikarya</taxon>
        <taxon>Ascomycota</taxon>
        <taxon>Pezizomycotina</taxon>
        <taxon>Dothideomycetes</taxon>
        <taxon>Pleosporomycetidae</taxon>
        <taxon>Pleosporales</taxon>
        <taxon>Pleosporineae</taxon>
        <taxon>Phaeosphaeriaceae</taxon>
        <taxon>Setomelanomma</taxon>
    </lineage>
</organism>
<dbReference type="EMBL" id="ML978161">
    <property type="protein sequence ID" value="KAF2034491.1"/>
    <property type="molecule type" value="Genomic_DNA"/>
</dbReference>
<dbReference type="Proteomes" id="UP000799777">
    <property type="component" value="Unassembled WGS sequence"/>
</dbReference>
<reference evidence="1" key="1">
    <citation type="journal article" date="2020" name="Stud. Mycol.">
        <title>101 Dothideomycetes genomes: a test case for predicting lifestyles and emergence of pathogens.</title>
        <authorList>
            <person name="Haridas S."/>
            <person name="Albert R."/>
            <person name="Binder M."/>
            <person name="Bloem J."/>
            <person name="Labutti K."/>
            <person name="Salamov A."/>
            <person name="Andreopoulos B."/>
            <person name="Baker S."/>
            <person name="Barry K."/>
            <person name="Bills G."/>
            <person name="Bluhm B."/>
            <person name="Cannon C."/>
            <person name="Castanera R."/>
            <person name="Culley D."/>
            <person name="Daum C."/>
            <person name="Ezra D."/>
            <person name="Gonzalez J."/>
            <person name="Henrissat B."/>
            <person name="Kuo A."/>
            <person name="Liang C."/>
            <person name="Lipzen A."/>
            <person name="Lutzoni F."/>
            <person name="Magnuson J."/>
            <person name="Mondo S."/>
            <person name="Nolan M."/>
            <person name="Ohm R."/>
            <person name="Pangilinan J."/>
            <person name="Park H.-J."/>
            <person name="Ramirez L."/>
            <person name="Alfaro M."/>
            <person name="Sun H."/>
            <person name="Tritt A."/>
            <person name="Yoshinaga Y."/>
            <person name="Zwiers L.-H."/>
            <person name="Turgeon B."/>
            <person name="Goodwin S."/>
            <person name="Spatafora J."/>
            <person name="Crous P."/>
            <person name="Grigoriev I."/>
        </authorList>
    </citation>
    <scope>NUCLEOTIDE SEQUENCE</scope>
    <source>
        <strain evidence="1">CBS 110217</strain>
    </source>
</reference>
<dbReference type="AlphaFoldDB" id="A0A9P4HK62"/>
<keyword evidence="2" id="KW-1185">Reference proteome</keyword>
<protein>
    <submittedName>
        <fullName evidence="1">Uncharacterized protein</fullName>
    </submittedName>
</protein>
<proteinExistence type="predicted"/>
<name>A0A9P4HK62_9PLEO</name>
<evidence type="ECO:0000313" key="1">
    <source>
        <dbReference type="EMBL" id="KAF2034491.1"/>
    </source>
</evidence>
<sequence>MPPKAINTPITYSKILSGTPKRAPTGSTLPTITRPKHLLGVLIPTTKPPLNADYGDMPPVPCVDAPPLSADRRAEFDTTDVPDYTGFSNTELKDFMKERGIGLRGCPKRMHWVKALEGPAREKREEYQAWKIEAARQIEWQRKNPDKVLLSRMTPKQREERKEPDWATKMAKTGPESYLRHEYMDDRVEYRAFAAMVKQRQSLMFRSDFKEEPGRTSFLDLPPEIRNTIYRYALFGCYTLQWKINVKTEEGRLLPWHRELGIVGLQEELTIAALDTLSAMSKQASIQRITEAWGAILEIIGPEGCANISTLIRPHDSFPAPSPKQHTVFQGLLRSLVPCQRLKVLVLDVHVSNIFRGDVEELKAFFLHGKALDSPGLHHVAGVLAFLPSLIKVDFNMRSRSARYEELDDDTECFLQFAFSGLREMMLFLEIKEELQANYVRGGDGELRKFCGKTWVSMNYDQYVRFDEEDETLDYGKWINWYTEMHPVAEYEEGVVVLRLDDAVGDLDS</sequence>
<dbReference type="OrthoDB" id="3798446at2759"/>
<comment type="caution">
    <text evidence="1">The sequence shown here is derived from an EMBL/GenBank/DDBJ whole genome shotgun (WGS) entry which is preliminary data.</text>
</comment>
<accession>A0A9P4HK62</accession>
<gene>
    <name evidence="1" type="ORF">EK21DRAFT_85512</name>
</gene>